<dbReference type="InterPro" id="IPR020829">
    <property type="entry name" value="GlycerAld_3-P_DH_cat"/>
</dbReference>
<dbReference type="NCBIfam" id="NF006139">
    <property type="entry name" value="PRK08289.1"/>
    <property type="match status" value="1"/>
</dbReference>
<sequence length="514" mass="55630">MTVNDDSFTNWKTREEIAESMIPMIGKLHRERDVTVLLHSRSLVNKSVVSILKTHRFARQIAGEELSVTETLPFLQALTTLDLGPSQIDIGMLAATYRTDDRGLSVAEFTSEAVAGATGGNKIERREPRDVVLYGFGRIGRLVARLLIEKSGSGNGLRLRAIVVRQGGEQDIVKRASLLRRDSIHGQFQGTITVDEATSTIVANGNEIKVIYAGDPSEIDYTAYGIKDAILIDNTGKWRDREGLSQHLRPGIDKVVLTAPGKGDVPNIVHGVNHDTIKPDEQILSCASCTTNAIVPPLKAMADEYGVLRGHVETVHSFTNDQNLLDNYHKADRRGRSAPLNMVITETGAASAVAKALPDLKAPITGSSIRVPVPDVSIAILSLRLGRETTREEVLDHLRDVSLTSPLKRQIDFTTAPTPSPATSSARATPRSSMPAPPRSTATTRSSTCGTTTSSATPARSSASSSMSPGWSTRPTRPRRSDPGCRFRILMDTVHAKWTALGHFRHSVGTGCGQ</sequence>
<dbReference type="AlphaFoldDB" id="A0A4D4M9G1"/>
<dbReference type="SMART" id="SM00846">
    <property type="entry name" value="Gp_dh_N"/>
    <property type="match status" value="1"/>
</dbReference>
<comment type="similarity">
    <text evidence="2">Belongs to the glyceraldehyde-3-phosphate dehydrogenase family.</text>
</comment>
<keyword evidence="1" id="KW-0560">Oxidoreductase</keyword>
<accession>A0A4D4M9G1</accession>
<dbReference type="InterPro" id="IPR020831">
    <property type="entry name" value="GlycerAld/Erythrose_P_DH"/>
</dbReference>
<dbReference type="PROSITE" id="PS00071">
    <property type="entry name" value="GAPDH"/>
    <property type="match status" value="1"/>
</dbReference>
<dbReference type="Pfam" id="PF00044">
    <property type="entry name" value="Gp_dh_N"/>
    <property type="match status" value="1"/>
</dbReference>
<dbReference type="GO" id="GO:0051287">
    <property type="term" value="F:NAD binding"/>
    <property type="evidence" value="ECO:0007669"/>
    <property type="project" value="InterPro"/>
</dbReference>
<protein>
    <submittedName>
        <fullName evidence="5">Glyceraldehyde-3-phosphate dehydrogenase</fullName>
    </submittedName>
</protein>
<organism evidence="5 6">
    <name type="scientific">Streptomyces avermitilis</name>
    <dbReference type="NCBI Taxonomy" id="33903"/>
    <lineage>
        <taxon>Bacteria</taxon>
        <taxon>Bacillati</taxon>
        <taxon>Actinomycetota</taxon>
        <taxon>Actinomycetes</taxon>
        <taxon>Kitasatosporales</taxon>
        <taxon>Streptomycetaceae</taxon>
        <taxon>Streptomyces</taxon>
    </lineage>
</organism>
<feature type="compositionally biased region" description="Low complexity" evidence="3">
    <location>
        <begin position="414"/>
        <end position="475"/>
    </location>
</feature>
<feature type="domain" description="Glyceraldehyde 3-phosphate dehydrogenase NAD(P) binding" evidence="4">
    <location>
        <begin position="129"/>
        <end position="289"/>
    </location>
</feature>
<proteinExistence type="inferred from homology"/>
<dbReference type="InterPro" id="IPR036291">
    <property type="entry name" value="NAD(P)-bd_dom_sf"/>
</dbReference>
<gene>
    <name evidence="5" type="ORF">SAV14893_075600</name>
</gene>
<dbReference type="SUPFAM" id="SSF55347">
    <property type="entry name" value="Glyceraldehyde-3-phosphate dehydrogenase-like, C-terminal domain"/>
    <property type="match status" value="1"/>
</dbReference>
<evidence type="ECO:0000313" key="6">
    <source>
        <dbReference type="Proteomes" id="UP000302139"/>
    </source>
</evidence>
<dbReference type="EMBL" id="BJHX01000001">
    <property type="protein sequence ID" value="GDY68167.1"/>
    <property type="molecule type" value="Genomic_DNA"/>
</dbReference>
<evidence type="ECO:0000256" key="1">
    <source>
        <dbReference type="ARBA" id="ARBA00023002"/>
    </source>
</evidence>
<feature type="region of interest" description="Disordered" evidence="3">
    <location>
        <begin position="409"/>
        <end position="484"/>
    </location>
</feature>
<dbReference type="Proteomes" id="UP000302139">
    <property type="component" value="Unassembled WGS sequence"/>
</dbReference>
<dbReference type="PRINTS" id="PR00078">
    <property type="entry name" value="G3PDHDRGNASE"/>
</dbReference>
<reference evidence="5 6" key="1">
    <citation type="submission" date="2019-04" db="EMBL/GenBank/DDBJ databases">
        <title>Draft genome sequences of Streptomyces avermitilis NBRC 14893.</title>
        <authorList>
            <person name="Komaki H."/>
            <person name="Tamura T."/>
            <person name="Hosoyama A."/>
        </authorList>
    </citation>
    <scope>NUCLEOTIDE SEQUENCE [LARGE SCALE GENOMIC DNA]</scope>
    <source>
        <strain evidence="5 6">NBRC 14893</strain>
    </source>
</reference>
<dbReference type="SUPFAM" id="SSF51735">
    <property type="entry name" value="NAD(P)-binding Rossmann-fold domains"/>
    <property type="match status" value="1"/>
</dbReference>
<dbReference type="InterPro" id="IPR020830">
    <property type="entry name" value="GlycerAld_3-P_DH_AS"/>
</dbReference>
<evidence type="ECO:0000313" key="5">
    <source>
        <dbReference type="EMBL" id="GDY68167.1"/>
    </source>
</evidence>
<dbReference type="GO" id="GO:0016620">
    <property type="term" value="F:oxidoreductase activity, acting on the aldehyde or oxo group of donors, NAD or NADP as acceptor"/>
    <property type="evidence" value="ECO:0007669"/>
    <property type="project" value="InterPro"/>
</dbReference>
<evidence type="ECO:0000256" key="3">
    <source>
        <dbReference type="SAM" id="MobiDB-lite"/>
    </source>
</evidence>
<dbReference type="CDD" id="cd05214">
    <property type="entry name" value="GAPDH_I_N"/>
    <property type="match status" value="1"/>
</dbReference>
<dbReference type="Gene3D" id="3.30.360.10">
    <property type="entry name" value="Dihydrodipicolinate Reductase, domain 2"/>
    <property type="match status" value="1"/>
</dbReference>
<dbReference type="Pfam" id="PF02800">
    <property type="entry name" value="Gp_dh_C"/>
    <property type="match status" value="1"/>
</dbReference>
<dbReference type="InterPro" id="IPR020828">
    <property type="entry name" value="GlycerAld_3-P_DH_NAD(P)-bd"/>
</dbReference>
<dbReference type="PANTHER" id="PTHR43454">
    <property type="entry name" value="GLYCERALDEHYDE-3-PHOSPHATE DEHYDROGENASE"/>
    <property type="match status" value="1"/>
</dbReference>
<dbReference type="PANTHER" id="PTHR43454:SF1">
    <property type="entry name" value="GLYCERALDEHYDE 3-PHOSPHATE DEHYDROGENASE NAD(P) BINDING DOMAIN-CONTAINING PROTEIN"/>
    <property type="match status" value="1"/>
</dbReference>
<comment type="caution">
    <text evidence="5">The sequence shown here is derived from an EMBL/GenBank/DDBJ whole genome shotgun (WGS) entry which is preliminary data.</text>
</comment>
<dbReference type="Gene3D" id="3.40.50.720">
    <property type="entry name" value="NAD(P)-binding Rossmann-like Domain"/>
    <property type="match status" value="1"/>
</dbReference>
<evidence type="ECO:0000259" key="4">
    <source>
        <dbReference type="SMART" id="SM00846"/>
    </source>
</evidence>
<name>A0A4D4M9G1_STRAX</name>
<evidence type="ECO:0000256" key="2">
    <source>
        <dbReference type="RuleBase" id="RU000397"/>
    </source>
</evidence>